<gene>
    <name evidence="2" type="ORF">BSAL_28780</name>
</gene>
<sequence length="95" mass="10785">MTVLYVCSTCFPVCLCVQRHIPYTMSAPDETPSPVRAVRQFEADEEAAKKLQQLYDDENQAAETQEQIDTDAEFDRVTRAQDDAKSAKLAERLQD</sequence>
<evidence type="ECO:0000256" key="1">
    <source>
        <dbReference type="SAM" id="MobiDB-lite"/>
    </source>
</evidence>
<protein>
    <submittedName>
        <fullName evidence="2">Uncharacterized protein</fullName>
    </submittedName>
</protein>
<name>A0A0S4JLJ2_BODSA</name>
<feature type="compositionally biased region" description="Acidic residues" evidence="1">
    <location>
        <begin position="56"/>
        <end position="72"/>
    </location>
</feature>
<dbReference type="EMBL" id="CYKH01001864">
    <property type="protein sequence ID" value="CUG90784.1"/>
    <property type="molecule type" value="Genomic_DNA"/>
</dbReference>
<dbReference type="AlphaFoldDB" id="A0A0S4JLJ2"/>
<feature type="region of interest" description="Disordered" evidence="1">
    <location>
        <begin position="56"/>
        <end position="95"/>
    </location>
</feature>
<proteinExistence type="predicted"/>
<accession>A0A0S4JLJ2</accession>
<reference evidence="3" key="1">
    <citation type="submission" date="2015-09" db="EMBL/GenBank/DDBJ databases">
        <authorList>
            <consortium name="Pathogen Informatics"/>
        </authorList>
    </citation>
    <scope>NUCLEOTIDE SEQUENCE [LARGE SCALE GENOMIC DNA]</scope>
    <source>
        <strain evidence="3">Lake Konstanz</strain>
    </source>
</reference>
<organism evidence="2 3">
    <name type="scientific">Bodo saltans</name>
    <name type="common">Flagellated protozoan</name>
    <dbReference type="NCBI Taxonomy" id="75058"/>
    <lineage>
        <taxon>Eukaryota</taxon>
        <taxon>Discoba</taxon>
        <taxon>Euglenozoa</taxon>
        <taxon>Kinetoplastea</taxon>
        <taxon>Metakinetoplastina</taxon>
        <taxon>Eubodonida</taxon>
        <taxon>Bodonidae</taxon>
        <taxon>Bodo</taxon>
    </lineage>
</organism>
<feature type="compositionally biased region" description="Basic and acidic residues" evidence="1">
    <location>
        <begin position="73"/>
        <end position="95"/>
    </location>
</feature>
<keyword evidence="3" id="KW-1185">Reference proteome</keyword>
<dbReference type="Proteomes" id="UP000051952">
    <property type="component" value="Unassembled WGS sequence"/>
</dbReference>
<dbReference type="VEuPathDB" id="TriTrypDB:BSAL_28780"/>
<evidence type="ECO:0000313" key="2">
    <source>
        <dbReference type="EMBL" id="CUG90784.1"/>
    </source>
</evidence>
<evidence type="ECO:0000313" key="3">
    <source>
        <dbReference type="Proteomes" id="UP000051952"/>
    </source>
</evidence>